<gene>
    <name evidence="2" type="ORF">L596_000090</name>
</gene>
<dbReference type="AlphaFoldDB" id="A0A4U8UHL8"/>
<organism evidence="2 3">
    <name type="scientific">Steinernema carpocapsae</name>
    <name type="common">Entomopathogenic nematode</name>
    <dbReference type="NCBI Taxonomy" id="34508"/>
    <lineage>
        <taxon>Eukaryota</taxon>
        <taxon>Metazoa</taxon>
        <taxon>Ecdysozoa</taxon>
        <taxon>Nematoda</taxon>
        <taxon>Chromadorea</taxon>
        <taxon>Rhabditida</taxon>
        <taxon>Tylenchina</taxon>
        <taxon>Panagrolaimomorpha</taxon>
        <taxon>Strongyloidoidea</taxon>
        <taxon>Steinernematidae</taxon>
        <taxon>Steinernema</taxon>
    </lineage>
</organism>
<reference evidence="2 3" key="2">
    <citation type="journal article" date="2019" name="G3 (Bethesda)">
        <title>Hybrid Assembly of the Genome of the Entomopathogenic Nematode Steinernema carpocapsae Identifies the X-Chromosome.</title>
        <authorList>
            <person name="Serra L."/>
            <person name="Macchietto M."/>
            <person name="Macias-Munoz A."/>
            <person name="McGill C.J."/>
            <person name="Rodriguez I.M."/>
            <person name="Rodriguez B."/>
            <person name="Murad R."/>
            <person name="Mortazavi A."/>
        </authorList>
    </citation>
    <scope>NUCLEOTIDE SEQUENCE [LARGE SCALE GENOMIC DNA]</scope>
    <source>
        <strain evidence="2 3">ALL</strain>
    </source>
</reference>
<evidence type="ECO:0000313" key="2">
    <source>
        <dbReference type="EMBL" id="TMS32216.1"/>
    </source>
</evidence>
<sequence length="95" mass="10981">MSVETGFTFLIQNMSTQTRPDSSCLQRMSVGTSFTFCFWTLDQSAVPRWQLKSEGRRHGATLCKRRCEIFEAEKKEAEKESLKRDEKSRPGPETE</sequence>
<evidence type="ECO:0000256" key="1">
    <source>
        <dbReference type="SAM" id="MobiDB-lite"/>
    </source>
</evidence>
<comment type="caution">
    <text evidence="2">The sequence shown here is derived from an EMBL/GenBank/DDBJ whole genome shotgun (WGS) entry which is preliminary data.</text>
</comment>
<dbReference type="Proteomes" id="UP000298663">
    <property type="component" value="Unassembled WGS sequence"/>
</dbReference>
<keyword evidence="3" id="KW-1185">Reference proteome</keyword>
<proteinExistence type="predicted"/>
<dbReference type="EMBL" id="AZBU02000001">
    <property type="protein sequence ID" value="TMS32216.1"/>
    <property type="molecule type" value="Genomic_DNA"/>
</dbReference>
<accession>A0A4U8UHL8</accession>
<name>A0A4U8UHL8_STECR</name>
<feature type="region of interest" description="Disordered" evidence="1">
    <location>
        <begin position="74"/>
        <end position="95"/>
    </location>
</feature>
<reference evidence="2 3" key="1">
    <citation type="journal article" date="2015" name="Genome Biol.">
        <title>Comparative genomics of Steinernema reveals deeply conserved gene regulatory networks.</title>
        <authorList>
            <person name="Dillman A.R."/>
            <person name="Macchietto M."/>
            <person name="Porter C.F."/>
            <person name="Rogers A."/>
            <person name="Williams B."/>
            <person name="Antoshechkin I."/>
            <person name="Lee M.M."/>
            <person name="Goodwin Z."/>
            <person name="Lu X."/>
            <person name="Lewis E.E."/>
            <person name="Goodrich-Blair H."/>
            <person name="Stock S.P."/>
            <person name="Adams B.J."/>
            <person name="Sternberg P.W."/>
            <person name="Mortazavi A."/>
        </authorList>
    </citation>
    <scope>NUCLEOTIDE SEQUENCE [LARGE SCALE GENOMIC DNA]</scope>
    <source>
        <strain evidence="2 3">ALL</strain>
    </source>
</reference>
<evidence type="ECO:0000313" key="3">
    <source>
        <dbReference type="Proteomes" id="UP000298663"/>
    </source>
</evidence>
<protein>
    <submittedName>
        <fullName evidence="2">Uncharacterized protein</fullName>
    </submittedName>
</protein>